<dbReference type="KEGG" id="mlr:MELLADRAFT_44923"/>
<dbReference type="VEuPathDB" id="FungiDB:MELLADRAFT_44923"/>
<dbReference type="PANTHER" id="PTHR24096">
    <property type="entry name" value="LONG-CHAIN-FATTY-ACID--COA LIGASE"/>
    <property type="match status" value="1"/>
</dbReference>
<dbReference type="Pfam" id="PF00501">
    <property type="entry name" value="AMP-binding"/>
    <property type="match status" value="1"/>
</dbReference>
<dbReference type="PANTHER" id="PTHR24096:SF422">
    <property type="entry name" value="BCDNA.GH02901"/>
    <property type="match status" value="1"/>
</dbReference>
<dbReference type="Gene3D" id="3.30.300.30">
    <property type="match status" value="1"/>
</dbReference>
<dbReference type="InterPro" id="IPR042099">
    <property type="entry name" value="ANL_N_sf"/>
</dbReference>
<dbReference type="STRING" id="747676.F4RZP7"/>
<dbReference type="Pfam" id="PF13193">
    <property type="entry name" value="AMP-binding_C"/>
    <property type="match status" value="1"/>
</dbReference>
<dbReference type="Gene3D" id="3.40.50.12780">
    <property type="entry name" value="N-terminal domain of ligase-like"/>
    <property type="match status" value="1"/>
</dbReference>
<keyword evidence="4" id="KW-1185">Reference proteome</keyword>
<proteinExistence type="predicted"/>
<dbReference type="InterPro" id="IPR045851">
    <property type="entry name" value="AMP-bd_C_sf"/>
</dbReference>
<name>F4RZP7_MELLP</name>
<dbReference type="eggNOG" id="KOG1176">
    <property type="taxonomic scope" value="Eukaryota"/>
</dbReference>
<dbReference type="HOGENOM" id="CLU_000022_59_2_1"/>
<sequence length="484" mass="52787">MWGAFRTNAMVSGANPSYTVDELAYQLEVLSKRYKLKGLITHPNSLETSLKAAQQVGIPNERIVLMSSQLDRLAPPQTPSGILTLDGMIQKYAHVAQKPLPIVKLTAEGGKDKVAFLSFSSGTTGLPKAVQIPHRAVIANMIIILRHMDEDVSGERIMAVLPYYHIFGLVVVLHSSLYRGMANVIAPQFSFKPFLENIIRYRVSRLCLVPPMVVLMVKHPAGTRLAKEIQKSLKSILCGAAPLTQELFDQLLQMYPNVRIGQGYGMTETATWVTGLPSNIEPARGASVGVIGPNIQLKIIDPSGTPVGFGHKGEVLIKSPSNAIGYLANPKATAETFDQEGFVHTGDEGYVDSHGWVYVVDRLKELIKVKGNQLAPAELEGLLLNHSAVADVCVIGVPDTYSGEVARAYIVVSEEAQNLDRTQLAVDLAQFVSSQKIRYKWLDGGIEFVESIPKNPSGKILRRVLRDQYKASLNSSNPGGNAKL</sequence>
<evidence type="ECO:0000259" key="1">
    <source>
        <dbReference type="Pfam" id="PF00501"/>
    </source>
</evidence>
<dbReference type="InterPro" id="IPR020845">
    <property type="entry name" value="AMP-binding_CS"/>
</dbReference>
<dbReference type="AlphaFoldDB" id="F4RZP7"/>
<feature type="domain" description="AMP-dependent synthetase/ligase" evidence="1">
    <location>
        <begin position="2"/>
        <end position="327"/>
    </location>
</feature>
<dbReference type="GeneID" id="18928209"/>
<evidence type="ECO:0000313" key="4">
    <source>
        <dbReference type="Proteomes" id="UP000001072"/>
    </source>
</evidence>
<gene>
    <name evidence="3" type="ORF">MELLADRAFT_44923</name>
</gene>
<dbReference type="RefSeq" id="XP_007414574.1">
    <property type="nucleotide sequence ID" value="XM_007414512.1"/>
</dbReference>
<protein>
    <submittedName>
        <fullName evidence="3">Uncharacterized protein</fullName>
    </submittedName>
</protein>
<dbReference type="Proteomes" id="UP000001072">
    <property type="component" value="Unassembled WGS sequence"/>
</dbReference>
<dbReference type="GO" id="GO:0016405">
    <property type="term" value="F:CoA-ligase activity"/>
    <property type="evidence" value="ECO:0007669"/>
    <property type="project" value="TreeGrafter"/>
</dbReference>
<dbReference type="SUPFAM" id="SSF56801">
    <property type="entry name" value="Acetyl-CoA synthetase-like"/>
    <property type="match status" value="1"/>
</dbReference>
<accession>F4RZP7</accession>
<dbReference type="PROSITE" id="PS00455">
    <property type="entry name" value="AMP_BINDING"/>
    <property type="match status" value="1"/>
</dbReference>
<dbReference type="OrthoDB" id="6509636at2759"/>
<organism evidence="4">
    <name type="scientific">Melampsora larici-populina (strain 98AG31 / pathotype 3-4-7)</name>
    <name type="common">Poplar leaf rust fungus</name>
    <dbReference type="NCBI Taxonomy" id="747676"/>
    <lineage>
        <taxon>Eukaryota</taxon>
        <taxon>Fungi</taxon>
        <taxon>Dikarya</taxon>
        <taxon>Basidiomycota</taxon>
        <taxon>Pucciniomycotina</taxon>
        <taxon>Pucciniomycetes</taxon>
        <taxon>Pucciniales</taxon>
        <taxon>Melampsoraceae</taxon>
        <taxon>Melampsora</taxon>
    </lineage>
</organism>
<reference evidence="4" key="1">
    <citation type="journal article" date="2011" name="Proc. Natl. Acad. Sci. U.S.A.">
        <title>Obligate biotrophy features unraveled by the genomic analysis of rust fungi.</title>
        <authorList>
            <person name="Duplessis S."/>
            <person name="Cuomo C.A."/>
            <person name="Lin Y.-C."/>
            <person name="Aerts A."/>
            <person name="Tisserant E."/>
            <person name="Veneault-Fourrey C."/>
            <person name="Joly D.L."/>
            <person name="Hacquard S."/>
            <person name="Amselem J."/>
            <person name="Cantarel B.L."/>
            <person name="Chiu R."/>
            <person name="Coutinho P.M."/>
            <person name="Feau N."/>
            <person name="Field M."/>
            <person name="Frey P."/>
            <person name="Gelhaye E."/>
            <person name="Goldberg J."/>
            <person name="Grabherr M.G."/>
            <person name="Kodira C.D."/>
            <person name="Kohler A."/>
            <person name="Kuees U."/>
            <person name="Lindquist E.A."/>
            <person name="Lucas S.M."/>
            <person name="Mago R."/>
            <person name="Mauceli E."/>
            <person name="Morin E."/>
            <person name="Murat C."/>
            <person name="Pangilinan J.L."/>
            <person name="Park R."/>
            <person name="Pearson M."/>
            <person name="Quesneville H."/>
            <person name="Rouhier N."/>
            <person name="Sakthikumar S."/>
            <person name="Salamov A.A."/>
            <person name="Schmutz J."/>
            <person name="Selles B."/>
            <person name="Shapiro H."/>
            <person name="Tanguay P."/>
            <person name="Tuskan G.A."/>
            <person name="Henrissat B."/>
            <person name="Van de Peer Y."/>
            <person name="Rouze P."/>
            <person name="Ellis J.G."/>
            <person name="Dodds P.N."/>
            <person name="Schein J.E."/>
            <person name="Zhong S."/>
            <person name="Hamelin R.C."/>
            <person name="Grigoriev I.V."/>
            <person name="Szabo L.J."/>
            <person name="Martin F."/>
        </authorList>
    </citation>
    <scope>NUCLEOTIDE SEQUENCE [LARGE SCALE GENOMIC DNA]</scope>
    <source>
        <strain evidence="4">98AG31 / pathotype 3-4-7</strain>
    </source>
</reference>
<evidence type="ECO:0000313" key="3">
    <source>
        <dbReference type="EMBL" id="EGG02037.1"/>
    </source>
</evidence>
<feature type="domain" description="AMP-binding enzyme C-terminal" evidence="2">
    <location>
        <begin position="378"/>
        <end position="459"/>
    </location>
</feature>
<dbReference type="EMBL" id="GL883133">
    <property type="protein sequence ID" value="EGG02037.1"/>
    <property type="molecule type" value="Genomic_DNA"/>
</dbReference>
<dbReference type="InParanoid" id="F4RZP7"/>
<dbReference type="InterPro" id="IPR025110">
    <property type="entry name" value="AMP-bd_C"/>
</dbReference>
<dbReference type="InterPro" id="IPR000873">
    <property type="entry name" value="AMP-dep_synth/lig_dom"/>
</dbReference>
<evidence type="ECO:0000259" key="2">
    <source>
        <dbReference type="Pfam" id="PF13193"/>
    </source>
</evidence>